<feature type="compositionally biased region" description="Low complexity" evidence="1">
    <location>
        <begin position="183"/>
        <end position="199"/>
    </location>
</feature>
<evidence type="ECO:0000313" key="4">
    <source>
        <dbReference type="Proteomes" id="UP000541154"/>
    </source>
</evidence>
<feature type="region of interest" description="Disordered" evidence="1">
    <location>
        <begin position="266"/>
        <end position="289"/>
    </location>
</feature>
<dbReference type="AlphaFoldDB" id="A0A8H6E450"/>
<reference evidence="3 4" key="1">
    <citation type="submission" date="2019-04" db="EMBL/GenBank/DDBJ databases">
        <title>Aspergillus burnettii sp. nov., novel species from soil in southeast Queensland.</title>
        <authorList>
            <person name="Gilchrist C.L.M."/>
            <person name="Pitt J.I."/>
            <person name="Lange L."/>
            <person name="Lacey H.J."/>
            <person name="Vuong D."/>
            <person name="Midgley D.J."/>
            <person name="Greenfield P."/>
            <person name="Bradbury M."/>
            <person name="Lacey E."/>
            <person name="Busk P.K."/>
            <person name="Pilgaard B."/>
            <person name="Chooi Y.H."/>
            <person name="Piggott A.M."/>
        </authorList>
    </citation>
    <scope>NUCLEOTIDE SEQUENCE [LARGE SCALE GENOMIC DNA]</scope>
    <source>
        <strain evidence="3 4">FRR 5400</strain>
    </source>
</reference>
<keyword evidence="2" id="KW-1133">Transmembrane helix</keyword>
<feature type="region of interest" description="Disordered" evidence="1">
    <location>
        <begin position="171"/>
        <end position="202"/>
    </location>
</feature>
<protein>
    <submittedName>
        <fullName evidence="3">Uncharacterized protein</fullName>
    </submittedName>
</protein>
<evidence type="ECO:0000313" key="3">
    <source>
        <dbReference type="EMBL" id="KAF5858796.1"/>
    </source>
</evidence>
<evidence type="ECO:0000256" key="2">
    <source>
        <dbReference type="SAM" id="Phobius"/>
    </source>
</evidence>
<dbReference type="EMBL" id="SPNV01000191">
    <property type="protein sequence ID" value="KAF5858796.1"/>
    <property type="molecule type" value="Genomic_DNA"/>
</dbReference>
<dbReference type="Proteomes" id="UP000541154">
    <property type="component" value="Unassembled WGS sequence"/>
</dbReference>
<organism evidence="3 4">
    <name type="scientific">Petromyces alliaceus</name>
    <name type="common">Aspergillus alliaceus</name>
    <dbReference type="NCBI Taxonomy" id="209559"/>
    <lineage>
        <taxon>Eukaryota</taxon>
        <taxon>Fungi</taxon>
        <taxon>Dikarya</taxon>
        <taxon>Ascomycota</taxon>
        <taxon>Pezizomycotina</taxon>
        <taxon>Eurotiomycetes</taxon>
        <taxon>Eurotiomycetidae</taxon>
        <taxon>Eurotiales</taxon>
        <taxon>Aspergillaceae</taxon>
        <taxon>Aspergillus</taxon>
        <taxon>Aspergillus subgen. Circumdati</taxon>
    </lineage>
</organism>
<feature type="transmembrane region" description="Helical" evidence="2">
    <location>
        <begin position="207"/>
        <end position="228"/>
    </location>
</feature>
<keyword evidence="2" id="KW-0472">Membrane</keyword>
<keyword evidence="4" id="KW-1185">Reference proteome</keyword>
<comment type="caution">
    <text evidence="3">The sequence shown here is derived from an EMBL/GenBank/DDBJ whole genome shotgun (WGS) entry which is preliminary data.</text>
</comment>
<keyword evidence="2" id="KW-0812">Transmembrane</keyword>
<evidence type="ECO:0000256" key="1">
    <source>
        <dbReference type="SAM" id="MobiDB-lite"/>
    </source>
</evidence>
<gene>
    <name evidence="3" type="ORF">ETB97_003799</name>
</gene>
<sequence>MSQTTPPPLTSTFTPAPSCFSDIYIWNNTQGLNCVVGKSTQTCRLNSLGPPNPHDCLPPGFNSSPQFYFSPGVCPSGYSIACSTVASIGTLSETRATCCPSGLICQTKSDWPWYSTEPCTYGASFVETWAWTSSTDGGWTMGTSTALKGLNAYGISIRWQSTDFASAATATSIPRSSPGATVSADQATSTSPATADPSSGLSTGSKAGIGVGVGVAALLFIAIACVLFRYRRRHAAVSVNSANTQGATLRHNPSGLWELPAGEAARELDSGPGTSEIDGSTSRAELAAH</sequence>
<name>A0A8H6E450_PETAA</name>
<accession>A0A8H6E450</accession>
<proteinExistence type="predicted"/>